<name>A0ABM7DSE6_9GAMM</name>
<keyword evidence="1" id="KW-0812">Transmembrane</keyword>
<protein>
    <submittedName>
        <fullName evidence="2">Uncharacterized protein</fullName>
    </submittedName>
</protein>
<feature type="transmembrane region" description="Helical" evidence="1">
    <location>
        <begin position="78"/>
        <end position="99"/>
    </location>
</feature>
<gene>
    <name evidence="2" type="ORF">STH12_03571</name>
</gene>
<sequence length="106" mass="11942">MDVVADHVTINLKYVNNDTLSQLDDFLNCFYGKVRRAVNKEGNMKNLLLTHALPGLAYLGLSWFLLLWLNFQLPVSPLVHFLALPVLMLLSGLGAALLWQRGCRCD</sequence>
<evidence type="ECO:0000313" key="3">
    <source>
        <dbReference type="Proteomes" id="UP000278437"/>
    </source>
</evidence>
<organism evidence="2 3">
    <name type="scientific">Shewanella khirikhana</name>
    <dbReference type="NCBI Taxonomy" id="1965282"/>
    <lineage>
        <taxon>Bacteria</taxon>
        <taxon>Pseudomonadati</taxon>
        <taxon>Pseudomonadota</taxon>
        <taxon>Gammaproteobacteria</taxon>
        <taxon>Alteromonadales</taxon>
        <taxon>Shewanellaceae</taxon>
        <taxon>Shewanella</taxon>
    </lineage>
</organism>
<dbReference type="EMBL" id="CP020373">
    <property type="protein sequence ID" value="AZQ12630.1"/>
    <property type="molecule type" value="Genomic_DNA"/>
</dbReference>
<evidence type="ECO:0000256" key="1">
    <source>
        <dbReference type="SAM" id="Phobius"/>
    </source>
</evidence>
<accession>A0ABM7DSE6</accession>
<dbReference type="Proteomes" id="UP000278437">
    <property type="component" value="Chromosome"/>
</dbReference>
<proteinExistence type="predicted"/>
<keyword evidence="1" id="KW-0472">Membrane</keyword>
<reference evidence="3" key="1">
    <citation type="submission" date="2017-03" db="EMBL/GenBank/DDBJ databases">
        <title>Full genome sequence of a non-lethal Shewanella isolate that potentiates virulence of Vibio parahaemolyticus causing acute hepatopancreatic necrosis disease (AHPND) in shrimp.</title>
        <authorList>
            <person name="Prachumwat A."/>
            <person name="Sritunyalucksana K."/>
        </authorList>
    </citation>
    <scope>NUCLEOTIDE SEQUENCE [LARGE SCALE GENOMIC DNA]</scope>
    <source>
        <strain evidence="3">TH2012</strain>
    </source>
</reference>
<keyword evidence="1" id="KW-1133">Transmembrane helix</keyword>
<feature type="transmembrane region" description="Helical" evidence="1">
    <location>
        <begin position="46"/>
        <end position="66"/>
    </location>
</feature>
<keyword evidence="3" id="KW-1185">Reference proteome</keyword>
<evidence type="ECO:0000313" key="2">
    <source>
        <dbReference type="EMBL" id="AZQ12630.1"/>
    </source>
</evidence>